<proteinExistence type="predicted"/>
<organism evidence="1 2">
    <name type="scientific">Ridgeia piscesae</name>
    <name type="common">Tubeworm</name>
    <dbReference type="NCBI Taxonomy" id="27915"/>
    <lineage>
        <taxon>Eukaryota</taxon>
        <taxon>Metazoa</taxon>
        <taxon>Spiralia</taxon>
        <taxon>Lophotrochozoa</taxon>
        <taxon>Annelida</taxon>
        <taxon>Polychaeta</taxon>
        <taxon>Sedentaria</taxon>
        <taxon>Canalipalpata</taxon>
        <taxon>Sabellida</taxon>
        <taxon>Siboglinidae</taxon>
        <taxon>Ridgeia</taxon>
    </lineage>
</organism>
<reference evidence="1" key="1">
    <citation type="journal article" date="2023" name="Mol. Biol. Evol.">
        <title>Third-Generation Sequencing Reveals the Adaptive Role of the Epigenome in Three Deep-Sea Polychaetes.</title>
        <authorList>
            <person name="Perez M."/>
            <person name="Aroh O."/>
            <person name="Sun Y."/>
            <person name="Lan Y."/>
            <person name="Juniper S.K."/>
            <person name="Young C.R."/>
            <person name="Angers B."/>
            <person name="Qian P.Y."/>
        </authorList>
    </citation>
    <scope>NUCLEOTIDE SEQUENCE</scope>
    <source>
        <strain evidence="1">R07B-5</strain>
    </source>
</reference>
<evidence type="ECO:0000313" key="1">
    <source>
        <dbReference type="EMBL" id="KAK2182373.1"/>
    </source>
</evidence>
<dbReference type="Proteomes" id="UP001209878">
    <property type="component" value="Unassembled WGS sequence"/>
</dbReference>
<gene>
    <name evidence="1" type="ORF">NP493_355g01011</name>
</gene>
<name>A0AAD9L2X2_RIDPI</name>
<comment type="caution">
    <text evidence="1">The sequence shown here is derived from an EMBL/GenBank/DDBJ whole genome shotgun (WGS) entry which is preliminary data.</text>
</comment>
<dbReference type="AlphaFoldDB" id="A0AAD9L2X2"/>
<dbReference type="EMBL" id="JAODUO010000356">
    <property type="protein sequence ID" value="KAK2182373.1"/>
    <property type="molecule type" value="Genomic_DNA"/>
</dbReference>
<keyword evidence="2" id="KW-1185">Reference proteome</keyword>
<evidence type="ECO:0000313" key="2">
    <source>
        <dbReference type="Proteomes" id="UP001209878"/>
    </source>
</evidence>
<protein>
    <submittedName>
        <fullName evidence="1">Uncharacterized protein</fullName>
    </submittedName>
</protein>
<sequence>MLSMYDCEHVTPWVSHSLSRVCRNVVTSINHTPKRCSVLPEHRQVSVFKLESFCCKTCLSYTSIHPGFEHAQYAGKLEHLWAVRCHCNAHQATSVYVRS</sequence>
<accession>A0AAD9L2X2</accession>